<dbReference type="EMBL" id="FAOZ01000010">
    <property type="protein sequence ID" value="CUU57113.1"/>
    <property type="molecule type" value="Genomic_DNA"/>
</dbReference>
<feature type="region of interest" description="Disordered" evidence="1">
    <location>
        <begin position="63"/>
        <end position="88"/>
    </location>
</feature>
<gene>
    <name evidence="2" type="ORF">Ga0074812_110128</name>
</gene>
<sequence>MRMRSAITHNPPQPDVEPDDFAWWVHEIDPFHRLAPTERAARAWAAQQGWLTDNEAAASRHRLAGSRRAADRTTGRWLTSSPTVRPAC</sequence>
<dbReference type="AlphaFoldDB" id="A0A0S4QPG7"/>
<evidence type="ECO:0000256" key="1">
    <source>
        <dbReference type="SAM" id="MobiDB-lite"/>
    </source>
</evidence>
<evidence type="ECO:0000313" key="2">
    <source>
        <dbReference type="EMBL" id="CUU57113.1"/>
    </source>
</evidence>
<organism evidence="2 3">
    <name type="scientific">Parafrankia irregularis</name>
    <dbReference type="NCBI Taxonomy" id="795642"/>
    <lineage>
        <taxon>Bacteria</taxon>
        <taxon>Bacillati</taxon>
        <taxon>Actinomycetota</taxon>
        <taxon>Actinomycetes</taxon>
        <taxon>Frankiales</taxon>
        <taxon>Frankiaceae</taxon>
        <taxon>Parafrankia</taxon>
    </lineage>
</organism>
<name>A0A0S4QPG7_9ACTN</name>
<accession>A0A0S4QPG7</accession>
<keyword evidence="3" id="KW-1185">Reference proteome</keyword>
<feature type="compositionally biased region" description="Polar residues" evidence="1">
    <location>
        <begin position="76"/>
        <end position="88"/>
    </location>
</feature>
<dbReference type="RefSeq" id="WP_091278139.1">
    <property type="nucleotide sequence ID" value="NZ_FAOZ01000010.1"/>
</dbReference>
<reference evidence="3" key="1">
    <citation type="submission" date="2015-11" db="EMBL/GenBank/DDBJ databases">
        <authorList>
            <person name="Varghese N."/>
        </authorList>
    </citation>
    <scope>NUCLEOTIDE SEQUENCE [LARGE SCALE GENOMIC DNA]</scope>
    <source>
        <strain evidence="3">DSM 45899</strain>
    </source>
</reference>
<dbReference type="Proteomes" id="UP000198802">
    <property type="component" value="Unassembled WGS sequence"/>
</dbReference>
<evidence type="ECO:0000313" key="3">
    <source>
        <dbReference type="Proteomes" id="UP000198802"/>
    </source>
</evidence>
<proteinExistence type="predicted"/>
<protein>
    <submittedName>
        <fullName evidence="2">Uncharacterized protein</fullName>
    </submittedName>
</protein>